<dbReference type="EMBL" id="AENY02000004">
    <property type="protein sequence ID" value="EKP93807.1"/>
    <property type="molecule type" value="Genomic_DNA"/>
</dbReference>
<dbReference type="Gene3D" id="3.40.50.2000">
    <property type="entry name" value="Glycogen Phosphorylase B"/>
    <property type="match status" value="2"/>
</dbReference>
<dbReference type="SUPFAM" id="SSF53756">
    <property type="entry name" value="UDP-Glycosyltransferase/glycogen phosphorylase"/>
    <property type="match status" value="1"/>
</dbReference>
<keyword evidence="4" id="KW-1185">Reference proteome</keyword>
<dbReference type="PANTHER" id="PTHR45947:SF3">
    <property type="entry name" value="SULFOQUINOVOSYL TRANSFERASE SQD2"/>
    <property type="match status" value="1"/>
</dbReference>
<evidence type="ECO:0000259" key="2">
    <source>
        <dbReference type="Pfam" id="PF13439"/>
    </source>
</evidence>
<dbReference type="Pfam" id="PF13439">
    <property type="entry name" value="Glyco_transf_4"/>
    <property type="match status" value="1"/>
</dbReference>
<reference evidence="3" key="1">
    <citation type="submission" date="2010-10" db="EMBL/GenBank/DDBJ databases">
        <authorList>
            <consortium name="US DOE Joint Genome Institute (JGI-PGF)"/>
            <person name="Lucas S."/>
            <person name="Copeland A."/>
            <person name="Lapidus A."/>
            <person name="Bruce D."/>
            <person name="Goodwin L."/>
            <person name="Pitluck S."/>
            <person name="Kyrpides N."/>
            <person name="Mavromatis K."/>
            <person name="Detter J.C."/>
            <person name="Han C."/>
            <person name="Land M."/>
            <person name="Hauser L."/>
            <person name="Markowitz V."/>
            <person name="Cheng J.-F."/>
            <person name="Hugenholtz P."/>
            <person name="Woyke T."/>
            <person name="Wu D."/>
            <person name="Pukall R."/>
            <person name="Wahrenburg C."/>
            <person name="Brambilla E."/>
            <person name="Klenk H.-P."/>
            <person name="Eisen J.A."/>
        </authorList>
    </citation>
    <scope>NUCLEOTIDE SEQUENCE [LARGE SCALE GENOMIC DNA]</scope>
    <source>
        <strain evidence="3">DSM 13965</strain>
    </source>
</reference>
<dbReference type="EC" id="2.4.1.157" evidence="3"/>
<dbReference type="RefSeq" id="WP_006904753.1">
    <property type="nucleotide sequence ID" value="NZ_JH976536.1"/>
</dbReference>
<reference evidence="3" key="2">
    <citation type="submission" date="2012-10" db="EMBL/GenBank/DDBJ databases">
        <title>Improved high-quality draft of Thermaerobacter subterraneus C21, DSM 13965.</title>
        <authorList>
            <consortium name="DOE Joint Genome Institute"/>
            <person name="Eisen J."/>
            <person name="Huntemann M."/>
            <person name="Wei C.-L."/>
            <person name="Han J."/>
            <person name="Detter J.C."/>
            <person name="Han C."/>
            <person name="Tapia R."/>
            <person name="Chen A."/>
            <person name="Kyrpides N."/>
            <person name="Mavromatis K."/>
            <person name="Markowitz V."/>
            <person name="Szeto E."/>
            <person name="Ivanova N."/>
            <person name="Mikhailova N."/>
            <person name="Ovchinnikova G."/>
            <person name="Pagani I."/>
            <person name="Pati A."/>
            <person name="Goodwin L."/>
            <person name="Nordberg H.P."/>
            <person name="Cantor M.N."/>
            <person name="Hua S.X."/>
            <person name="Woyke T."/>
            <person name="Eisen J."/>
            <person name="Klenk H.-P."/>
        </authorList>
    </citation>
    <scope>NUCLEOTIDE SEQUENCE [LARGE SCALE GENOMIC DNA]</scope>
    <source>
        <strain evidence="3">DSM 13965</strain>
    </source>
</reference>
<dbReference type="STRING" id="867903.ThesuDRAFT_00051"/>
<sequence length="398" mass="43251">MRIGMFSDSYTPYISGVVRSIQTLRQGMERAGHEVYVFGPRYPAALGGPGDPQEESRVVRFPSVAAPLYPQFRIPVPRQSRVREAVARLGLDILHTHTPFVMGRMALDAARMLNRPLCFTFHTRYDVYLRHYAPGAGSVLAPALNAYVRRFCNACQLVIAPTRAIAREVAALGVQAPIEVVPTGIPVGRFAGVDPTERMRVRCQLGFASQDVVLLYTGRLSREKNLPLLLQAFRLLAAERPAARLVLVGDGPLRESMERAVAAWGLSGRVRLPGAVPPERIAAFYRAADVYVFPSVTETQGLVVIEAMAAGLPVVAVASEVSHEVVAAGEAGLVVADEAAELAAACRRLVDDPALRARMGRAAQQAAQAYDSDVILARILKLYQELLAETRRRPAAVP</sequence>
<keyword evidence="3" id="KW-0808">Transferase</keyword>
<dbReference type="HOGENOM" id="CLU_009583_2_0_9"/>
<dbReference type="OrthoDB" id="9802525at2"/>
<feature type="domain" description="Glycosyltransferase subfamily 4-like N-terminal" evidence="2">
    <location>
        <begin position="14"/>
        <end position="187"/>
    </location>
</feature>
<dbReference type="eggNOG" id="COG0438">
    <property type="taxonomic scope" value="Bacteria"/>
</dbReference>
<dbReference type="Proteomes" id="UP000005710">
    <property type="component" value="Unassembled WGS sequence"/>
</dbReference>
<dbReference type="InterPro" id="IPR028098">
    <property type="entry name" value="Glyco_trans_4-like_N"/>
</dbReference>
<evidence type="ECO:0000313" key="4">
    <source>
        <dbReference type="Proteomes" id="UP000005710"/>
    </source>
</evidence>
<accession>K6PLQ6</accession>
<organism evidence="3 4">
    <name type="scientific">Thermaerobacter subterraneus DSM 13965</name>
    <dbReference type="NCBI Taxonomy" id="867903"/>
    <lineage>
        <taxon>Bacteria</taxon>
        <taxon>Bacillati</taxon>
        <taxon>Bacillota</taxon>
        <taxon>Clostridia</taxon>
        <taxon>Eubacteriales</taxon>
        <taxon>Clostridiales Family XVII. Incertae Sedis</taxon>
        <taxon>Thermaerobacter</taxon>
    </lineage>
</organism>
<keyword evidence="3" id="KW-0328">Glycosyltransferase</keyword>
<gene>
    <name evidence="3" type="ORF">ThesuDRAFT_00051</name>
</gene>
<comment type="caution">
    <text evidence="3">The sequence shown here is derived from an EMBL/GenBank/DDBJ whole genome shotgun (WGS) entry which is preliminary data.</text>
</comment>
<dbReference type="AlphaFoldDB" id="K6PLQ6"/>
<feature type="domain" description="Glycosyl transferase family 1" evidence="1">
    <location>
        <begin position="204"/>
        <end position="365"/>
    </location>
</feature>
<dbReference type="InterPro" id="IPR050194">
    <property type="entry name" value="Glycosyltransferase_grp1"/>
</dbReference>
<dbReference type="InterPro" id="IPR001296">
    <property type="entry name" value="Glyco_trans_1"/>
</dbReference>
<proteinExistence type="predicted"/>
<dbReference type="PANTHER" id="PTHR45947">
    <property type="entry name" value="SULFOQUINOVOSYL TRANSFERASE SQD2"/>
    <property type="match status" value="1"/>
</dbReference>
<dbReference type="Pfam" id="PF00534">
    <property type="entry name" value="Glycos_transf_1"/>
    <property type="match status" value="1"/>
</dbReference>
<dbReference type="GO" id="GO:0016757">
    <property type="term" value="F:glycosyltransferase activity"/>
    <property type="evidence" value="ECO:0007669"/>
    <property type="project" value="UniProtKB-KW"/>
</dbReference>
<evidence type="ECO:0000313" key="3">
    <source>
        <dbReference type="EMBL" id="EKP93807.1"/>
    </source>
</evidence>
<protein>
    <submittedName>
        <fullName evidence="3">Glycosyltransferase</fullName>
        <ecNumber evidence="3">2.4.1.157</ecNumber>
    </submittedName>
</protein>
<name>K6PLQ6_9FIRM</name>
<evidence type="ECO:0000259" key="1">
    <source>
        <dbReference type="Pfam" id="PF00534"/>
    </source>
</evidence>